<gene>
    <name evidence="1" type="ORF">QWY31_08890</name>
</gene>
<comment type="caution">
    <text evidence="1">The sequence shown here is derived from an EMBL/GenBank/DDBJ whole genome shotgun (WGS) entry which is preliminary data.</text>
</comment>
<protein>
    <recommendedName>
        <fullName evidence="3">Co-chaperone DjlA N-terminal domain-containing protein</fullName>
    </recommendedName>
</protein>
<keyword evidence="2" id="KW-1185">Reference proteome</keyword>
<accession>A0ABT8F584</accession>
<evidence type="ECO:0000313" key="1">
    <source>
        <dbReference type="EMBL" id="MDN4165616.1"/>
    </source>
</evidence>
<dbReference type="RefSeq" id="WP_320004146.1">
    <property type="nucleotide sequence ID" value="NZ_JAUHJS010000004.1"/>
</dbReference>
<proteinExistence type="predicted"/>
<organism evidence="1 2">
    <name type="scientific">Shiella aurantiaca</name>
    <dbReference type="NCBI Taxonomy" id="3058365"/>
    <lineage>
        <taxon>Bacteria</taxon>
        <taxon>Pseudomonadati</taxon>
        <taxon>Bacteroidota</taxon>
        <taxon>Cytophagia</taxon>
        <taxon>Cytophagales</taxon>
        <taxon>Shiellaceae</taxon>
        <taxon>Shiella</taxon>
    </lineage>
</organism>
<evidence type="ECO:0000313" key="2">
    <source>
        <dbReference type="Proteomes" id="UP001168552"/>
    </source>
</evidence>
<name>A0ABT8F584_9BACT</name>
<evidence type="ECO:0008006" key="3">
    <source>
        <dbReference type="Google" id="ProtNLM"/>
    </source>
</evidence>
<reference evidence="1" key="1">
    <citation type="submission" date="2023-06" db="EMBL/GenBank/DDBJ databases">
        <title>Cytophagales bacterium Strain LB-30, isolated from soil.</title>
        <authorList>
            <person name="Liu B."/>
        </authorList>
    </citation>
    <scope>NUCLEOTIDE SEQUENCE</scope>
    <source>
        <strain evidence="1">LB-30</strain>
    </source>
</reference>
<dbReference type="Proteomes" id="UP001168552">
    <property type="component" value="Unassembled WGS sequence"/>
</dbReference>
<sequence>MKPKTVSELFRLYQTERKVKITEEQFVTFAVFFPTILVIISDGVIDMEEWEYVKQLSRFMAKSFRDSENAEVDVNALTQAYLYEISFLLKFQRDWQEAFMEALKSYVQENPEVKSSILDTIHLFAEASEGTSDDELEKIQFIKEELALDA</sequence>
<dbReference type="EMBL" id="JAUHJS010000004">
    <property type="protein sequence ID" value="MDN4165616.1"/>
    <property type="molecule type" value="Genomic_DNA"/>
</dbReference>